<reference evidence="1 2" key="1">
    <citation type="submission" date="2019-08" db="EMBL/GenBank/DDBJ databases">
        <title>Complete genome sequence of Kushneria sp. YCWA18, a halophilic phosphate-solubilizing bacterium isolated from Daqiao saltern in China.</title>
        <authorList>
            <person name="Du G.-X."/>
            <person name="Qu L.-Y."/>
        </authorList>
    </citation>
    <scope>NUCLEOTIDE SEQUENCE [LARGE SCALE GENOMIC DNA]</scope>
    <source>
        <strain evidence="1 2">YCWA18</strain>
    </source>
</reference>
<dbReference type="EMBL" id="CP043420">
    <property type="protein sequence ID" value="QEL12240.1"/>
    <property type="molecule type" value="Genomic_DNA"/>
</dbReference>
<proteinExistence type="predicted"/>
<accession>A0A1S1NVN3</accession>
<protein>
    <submittedName>
        <fullName evidence="1">Uncharacterized protein</fullName>
    </submittedName>
</protein>
<sequence>MKKRAFLLLSTIFLSPLAYSQPQDITQLNPNVVAAANCQGQITGIAISNYSSGILNEQRTKAMMYGATLYEFFVLFQEESLSHLQKYQQQYAQFEQSARTQVLESIDNGNFTWDSQGDIDVCTARMTEALTSPYPSEMTQTFRDHIKQNLDQRFEAMKNIMGAMQ</sequence>
<dbReference type="AlphaFoldDB" id="A0A1S1NVN3"/>
<name>A0A1S1NVN3_9GAMM</name>
<dbReference type="RefSeq" id="WP_070978060.1">
    <property type="nucleotide sequence ID" value="NZ_CP043420.1"/>
</dbReference>
<organism evidence="1 2">
    <name type="scientific">Kushneria phosphatilytica</name>
    <dbReference type="NCBI Taxonomy" id="657387"/>
    <lineage>
        <taxon>Bacteria</taxon>
        <taxon>Pseudomonadati</taxon>
        <taxon>Pseudomonadota</taxon>
        <taxon>Gammaproteobacteria</taxon>
        <taxon>Oceanospirillales</taxon>
        <taxon>Halomonadaceae</taxon>
        <taxon>Kushneria</taxon>
    </lineage>
</organism>
<evidence type="ECO:0000313" key="1">
    <source>
        <dbReference type="EMBL" id="QEL12240.1"/>
    </source>
</evidence>
<keyword evidence="2" id="KW-1185">Reference proteome</keyword>
<gene>
    <name evidence="1" type="ORF">FY550_14580</name>
</gene>
<evidence type="ECO:0000313" key="2">
    <source>
        <dbReference type="Proteomes" id="UP000322553"/>
    </source>
</evidence>
<dbReference type="KEGG" id="kuy:FY550_14580"/>
<dbReference type="Proteomes" id="UP000322553">
    <property type="component" value="Chromosome"/>
</dbReference>
<dbReference type="STRING" id="657387.BH688_07655"/>